<feature type="domain" description="Large ribosomal subunit protein uL5 C-terminal" evidence="8">
    <location>
        <begin position="85"/>
        <end position="176"/>
    </location>
</feature>
<dbReference type="AlphaFoldDB" id="A0A0H4TRS6"/>
<evidence type="ECO:0000259" key="8">
    <source>
        <dbReference type="Pfam" id="PF00673"/>
    </source>
</evidence>
<dbReference type="FunFam" id="3.30.1440.10:FF:000001">
    <property type="entry name" value="50S ribosomal protein L5"/>
    <property type="match status" value="1"/>
</dbReference>
<evidence type="ECO:0000313" key="9">
    <source>
        <dbReference type="EMBL" id="AKQ03499.1"/>
    </source>
</evidence>
<name>A0A0H4TRS6_9BACT</name>
<dbReference type="EMBL" id="KT007014">
    <property type="protein sequence ID" value="AKQ03499.1"/>
    <property type="molecule type" value="Genomic_DNA"/>
</dbReference>
<keyword evidence="5" id="KW-0820">tRNA-binding</keyword>
<feature type="domain" description="Large ribosomal subunit protein uL5 N-terminal" evidence="7">
    <location>
        <begin position="24"/>
        <end position="80"/>
    </location>
</feature>
<protein>
    <recommendedName>
        <fullName evidence="4 5">Large ribosomal subunit protein uL5</fullName>
    </recommendedName>
</protein>
<keyword evidence="5" id="KW-0699">rRNA-binding</keyword>
<gene>
    <name evidence="5 9" type="primary">rplE</name>
</gene>
<dbReference type="SUPFAM" id="SSF55282">
    <property type="entry name" value="RL5-like"/>
    <property type="match status" value="1"/>
</dbReference>
<sequence>MSRLKLKYQEDIVPKLRKELGIKNSMGVPKIVKVVLNQGIGEVAKNKEQLLKAKQVLAALSGQIPQVKKARISVASFDVRLGMIVGLKVTLRGDRMYEFLDRLISFVMPRIRDFRGVSKKSFDKFGNYTLGIEDLSVFPEVDSAKIVVKGMEITLVVNAKDLKSAQRLLELMGMPFEKVKS</sequence>
<evidence type="ECO:0000256" key="1">
    <source>
        <dbReference type="ARBA" id="ARBA00008553"/>
    </source>
</evidence>
<dbReference type="GO" id="GO:0005840">
    <property type="term" value="C:ribosome"/>
    <property type="evidence" value="ECO:0007669"/>
    <property type="project" value="UniProtKB-KW"/>
</dbReference>
<dbReference type="InterPro" id="IPR031309">
    <property type="entry name" value="Ribosomal_uL5_C"/>
</dbReference>
<dbReference type="GO" id="GO:0019843">
    <property type="term" value="F:rRNA binding"/>
    <property type="evidence" value="ECO:0007669"/>
    <property type="project" value="UniProtKB-UniRule"/>
</dbReference>
<dbReference type="GO" id="GO:0006412">
    <property type="term" value="P:translation"/>
    <property type="evidence" value="ECO:0007669"/>
    <property type="project" value="UniProtKB-UniRule"/>
</dbReference>
<organism evidence="9">
    <name type="scientific">uncultured Microgenomates bacterium Rifle_16ft_4_minimus_38077</name>
    <dbReference type="NCBI Taxonomy" id="1665117"/>
    <lineage>
        <taxon>Bacteria</taxon>
        <taxon>Candidatus Microgenomatota</taxon>
        <taxon>environmental samples</taxon>
    </lineage>
</organism>
<evidence type="ECO:0000256" key="2">
    <source>
        <dbReference type="ARBA" id="ARBA00022980"/>
    </source>
</evidence>
<dbReference type="HAMAP" id="MF_01333_B">
    <property type="entry name" value="Ribosomal_uL5_B"/>
    <property type="match status" value="1"/>
</dbReference>
<dbReference type="GO" id="GO:1990904">
    <property type="term" value="C:ribonucleoprotein complex"/>
    <property type="evidence" value="ECO:0007669"/>
    <property type="project" value="UniProtKB-KW"/>
</dbReference>
<dbReference type="PANTHER" id="PTHR11994">
    <property type="entry name" value="60S RIBOSOMAL PROTEIN L11-RELATED"/>
    <property type="match status" value="1"/>
</dbReference>
<evidence type="ECO:0000256" key="3">
    <source>
        <dbReference type="ARBA" id="ARBA00023274"/>
    </source>
</evidence>
<accession>A0A0H4TRS6</accession>
<dbReference type="InterPro" id="IPR022803">
    <property type="entry name" value="Ribosomal_uL5_dom_sf"/>
</dbReference>
<comment type="subunit">
    <text evidence="5">Part of the 50S ribosomal subunit; part of the 5S rRNA/L5/L18/L25 subcomplex. Contacts the 5S rRNA and the P site tRNA. Forms a bridge to the 30S subunit in the 70S ribosome.</text>
</comment>
<dbReference type="Pfam" id="PF00281">
    <property type="entry name" value="Ribosomal_L5"/>
    <property type="match status" value="1"/>
</dbReference>
<dbReference type="Pfam" id="PF00673">
    <property type="entry name" value="Ribosomal_L5_C"/>
    <property type="match status" value="1"/>
</dbReference>
<keyword evidence="2 5" id="KW-0689">Ribosomal protein</keyword>
<reference evidence="9" key="1">
    <citation type="journal article" date="2015" name="ISME J.">
        <title>Aquifer environment selects for microbial species cohorts in sediment and groundwater.</title>
        <authorList>
            <person name="Hug L.A."/>
            <person name="Thomas B.C."/>
            <person name="Brown C.T."/>
            <person name="Frischkorn K.R."/>
            <person name="Williams K.H."/>
            <person name="Tringe S.G."/>
            <person name="Banfield J.F."/>
        </authorList>
    </citation>
    <scope>NUCLEOTIDE SEQUENCE</scope>
</reference>
<dbReference type="PIRSF" id="PIRSF002161">
    <property type="entry name" value="Ribosomal_L5"/>
    <property type="match status" value="1"/>
</dbReference>
<dbReference type="GO" id="GO:0000049">
    <property type="term" value="F:tRNA binding"/>
    <property type="evidence" value="ECO:0007669"/>
    <property type="project" value="UniProtKB-UniRule"/>
</dbReference>
<evidence type="ECO:0000256" key="4">
    <source>
        <dbReference type="ARBA" id="ARBA00035245"/>
    </source>
</evidence>
<dbReference type="InterPro" id="IPR002132">
    <property type="entry name" value="Ribosomal_uL5"/>
</dbReference>
<comment type="function">
    <text evidence="5">This is 1 of the proteins that bind and probably mediate the attachment of the 5S RNA into the large ribosomal subunit, where it forms part of the central protuberance. In the 70S ribosome it contacts protein S13 of the 30S subunit (bridge B1b), connecting the 2 subunits; this bridge is implicated in subunit movement. Contacts the P site tRNA; the 5S rRNA and some of its associated proteins might help stabilize positioning of ribosome-bound tRNAs.</text>
</comment>
<evidence type="ECO:0000256" key="5">
    <source>
        <dbReference type="HAMAP-Rule" id="MF_01333"/>
    </source>
</evidence>
<dbReference type="GO" id="GO:0003735">
    <property type="term" value="F:structural constituent of ribosome"/>
    <property type="evidence" value="ECO:0007669"/>
    <property type="project" value="InterPro"/>
</dbReference>
<evidence type="ECO:0000256" key="6">
    <source>
        <dbReference type="RuleBase" id="RU003930"/>
    </source>
</evidence>
<dbReference type="InterPro" id="IPR031310">
    <property type="entry name" value="Ribosomal_uL5_N"/>
</dbReference>
<keyword evidence="5" id="KW-0694">RNA-binding</keyword>
<proteinExistence type="inferred from homology"/>
<dbReference type="Gene3D" id="3.30.1440.10">
    <property type="match status" value="1"/>
</dbReference>
<keyword evidence="3 5" id="KW-0687">Ribonucleoprotein</keyword>
<dbReference type="NCBIfam" id="NF000585">
    <property type="entry name" value="PRK00010.1"/>
    <property type="match status" value="1"/>
</dbReference>
<dbReference type="InterPro" id="IPR020930">
    <property type="entry name" value="Ribosomal_uL5_bac-type"/>
</dbReference>
<comment type="similarity">
    <text evidence="1 5 6">Belongs to the universal ribosomal protein uL5 family.</text>
</comment>
<evidence type="ECO:0000259" key="7">
    <source>
        <dbReference type="Pfam" id="PF00281"/>
    </source>
</evidence>